<evidence type="ECO:0000313" key="3">
    <source>
        <dbReference type="EMBL" id="KAF2028825.1"/>
    </source>
</evidence>
<feature type="signal peptide" evidence="2">
    <location>
        <begin position="1"/>
        <end position="29"/>
    </location>
</feature>
<dbReference type="EMBL" id="ML978208">
    <property type="protein sequence ID" value="KAF2028825.1"/>
    <property type="molecule type" value="Genomic_DNA"/>
</dbReference>
<dbReference type="Proteomes" id="UP000799777">
    <property type="component" value="Unassembled WGS sequence"/>
</dbReference>
<comment type="caution">
    <text evidence="3">The sequence shown here is derived from an EMBL/GenBank/DDBJ whole genome shotgun (WGS) entry which is preliminary data.</text>
</comment>
<feature type="chain" id="PRO_5040236354" description="Glycosyltransferase family 25 protein" evidence="2">
    <location>
        <begin position="30"/>
        <end position="451"/>
    </location>
</feature>
<proteinExistence type="predicted"/>
<name>A0A9P4H700_9PLEO</name>
<keyword evidence="2" id="KW-0732">Signal</keyword>
<feature type="region of interest" description="Disordered" evidence="1">
    <location>
        <begin position="419"/>
        <end position="451"/>
    </location>
</feature>
<feature type="region of interest" description="Disordered" evidence="1">
    <location>
        <begin position="303"/>
        <end position="325"/>
    </location>
</feature>
<evidence type="ECO:0008006" key="5">
    <source>
        <dbReference type="Google" id="ProtNLM"/>
    </source>
</evidence>
<gene>
    <name evidence="3" type="ORF">EK21DRAFT_69022</name>
</gene>
<dbReference type="AlphaFoldDB" id="A0A9P4H700"/>
<protein>
    <recommendedName>
        <fullName evidence="5">Glycosyltransferase family 25 protein</fullName>
    </recommendedName>
</protein>
<sequence>MLASRKRPTALLLALTLVLIVLFYHSSDADRIYQQWSSSLESRPLKLPANRTLGFGAVVVVSRDGSDRRHALVQAANVTDFDLTIPKQPNWTEGDLQRFIDGQEKAQRGSMLAWLGHHNALRWFLDSGLETALILEDDVDWDIRLRSVQIPLAASAVRQLLPPQRSFHPFANYGSNHTQYWGDHGAWDLLYLGHCGDYFEVVTDDGPQLKENYNLTSMPHLLYSDPTLPPPSDLHRFTQTLFGTLGVPPHSRVFHRSRFPLCSFGYAVTRPAAERLLNDLAPPKLKPNGPRAFDVALLDACRKGKRTPSPTPSQGKTMPHPIPESRHRYASPGLRCWTLNSELFHHMPGHSLVDEIGEKSGEGPGIPPVDRAGQAQVIHRNETTNIECGFWSGAFAFDEGDTRQLRYLQEVVGRQGVCLKEERRRQIDEETPSQDDTTPSKDDDIPQQPMR</sequence>
<keyword evidence="4" id="KW-1185">Reference proteome</keyword>
<accession>A0A9P4H700</accession>
<feature type="compositionally biased region" description="Basic and acidic residues" evidence="1">
    <location>
        <begin position="419"/>
        <end position="428"/>
    </location>
</feature>
<organism evidence="3 4">
    <name type="scientific">Setomelanomma holmii</name>
    <dbReference type="NCBI Taxonomy" id="210430"/>
    <lineage>
        <taxon>Eukaryota</taxon>
        <taxon>Fungi</taxon>
        <taxon>Dikarya</taxon>
        <taxon>Ascomycota</taxon>
        <taxon>Pezizomycotina</taxon>
        <taxon>Dothideomycetes</taxon>
        <taxon>Pleosporomycetidae</taxon>
        <taxon>Pleosporales</taxon>
        <taxon>Pleosporineae</taxon>
        <taxon>Phaeosphaeriaceae</taxon>
        <taxon>Setomelanomma</taxon>
    </lineage>
</organism>
<reference evidence="3" key="1">
    <citation type="journal article" date="2020" name="Stud. Mycol.">
        <title>101 Dothideomycetes genomes: a test case for predicting lifestyles and emergence of pathogens.</title>
        <authorList>
            <person name="Haridas S."/>
            <person name="Albert R."/>
            <person name="Binder M."/>
            <person name="Bloem J."/>
            <person name="Labutti K."/>
            <person name="Salamov A."/>
            <person name="Andreopoulos B."/>
            <person name="Baker S."/>
            <person name="Barry K."/>
            <person name="Bills G."/>
            <person name="Bluhm B."/>
            <person name="Cannon C."/>
            <person name="Castanera R."/>
            <person name="Culley D."/>
            <person name="Daum C."/>
            <person name="Ezra D."/>
            <person name="Gonzalez J."/>
            <person name="Henrissat B."/>
            <person name="Kuo A."/>
            <person name="Liang C."/>
            <person name="Lipzen A."/>
            <person name="Lutzoni F."/>
            <person name="Magnuson J."/>
            <person name="Mondo S."/>
            <person name="Nolan M."/>
            <person name="Ohm R."/>
            <person name="Pangilinan J."/>
            <person name="Park H.-J."/>
            <person name="Ramirez L."/>
            <person name="Alfaro M."/>
            <person name="Sun H."/>
            <person name="Tritt A."/>
            <person name="Yoshinaga Y."/>
            <person name="Zwiers L.-H."/>
            <person name="Turgeon B."/>
            <person name="Goodwin S."/>
            <person name="Spatafora J."/>
            <person name="Crous P."/>
            <person name="Grigoriev I."/>
        </authorList>
    </citation>
    <scope>NUCLEOTIDE SEQUENCE</scope>
    <source>
        <strain evidence="3">CBS 110217</strain>
    </source>
</reference>
<evidence type="ECO:0000256" key="2">
    <source>
        <dbReference type="SAM" id="SignalP"/>
    </source>
</evidence>
<evidence type="ECO:0000313" key="4">
    <source>
        <dbReference type="Proteomes" id="UP000799777"/>
    </source>
</evidence>
<dbReference type="OrthoDB" id="47375at2759"/>
<evidence type="ECO:0000256" key="1">
    <source>
        <dbReference type="SAM" id="MobiDB-lite"/>
    </source>
</evidence>